<dbReference type="Gene3D" id="2.130.10.10">
    <property type="entry name" value="YVTN repeat-like/Quinoprotein amine dehydrogenase"/>
    <property type="match status" value="2"/>
</dbReference>
<dbReference type="InterPro" id="IPR001680">
    <property type="entry name" value="WD40_rpt"/>
</dbReference>
<dbReference type="InterPro" id="IPR036322">
    <property type="entry name" value="WD40_repeat_dom_sf"/>
</dbReference>
<evidence type="ECO:0000256" key="2">
    <source>
        <dbReference type="ARBA" id="ARBA00022574"/>
    </source>
</evidence>
<reference evidence="9 10" key="1">
    <citation type="submission" date="2015-03" db="EMBL/GenBank/DDBJ databases">
        <title>Draft genome of the nematode, Opisthorchis viverrini.</title>
        <authorList>
            <person name="Mitreva M."/>
        </authorList>
    </citation>
    <scope>NUCLEOTIDE SEQUENCE [LARGE SCALE GENOMIC DNA]</scope>
    <source>
        <strain evidence="9">Khon Kaen</strain>
    </source>
</reference>
<dbReference type="PANTHER" id="PTHR44133:SF2">
    <property type="entry name" value="CLEAVAGE STIMULATION FACTOR SUBUNIT 1"/>
    <property type="match status" value="1"/>
</dbReference>
<feature type="repeat" description="WD" evidence="7">
    <location>
        <begin position="112"/>
        <end position="146"/>
    </location>
</feature>
<evidence type="ECO:0000256" key="1">
    <source>
        <dbReference type="ARBA" id="ARBA00004123"/>
    </source>
</evidence>
<dbReference type="GO" id="GO:0005848">
    <property type="term" value="C:mRNA cleavage stimulating factor complex"/>
    <property type="evidence" value="ECO:0007669"/>
    <property type="project" value="InterPro"/>
</dbReference>
<sequence length="452" mass="50145">MSFKERDLLYRLIIRFELYQLTIHALSQLFYDGFQTMAVNLVNLVSPSTACGPSNRLFRLVKLGLASSEEEQEKGGVIEGECIAPGTGIDLEVESESSTMAPEAALYETCYVTAHKAACRAAAFNGTGQLVATGSHDSSIKILDVERMLAKSVSPADHLGQETPQQQMETHPVIRTLYDHTAEVTCVDFHPDPTLQILVSGSKDYTIKLFDFSNPSVKKAQRNIPEASPIRTLHFHPSGNFLLVGTQHKTLRLYDVQTCRCYVSAVPEDQHQSSVNMVRWSPNGNAFVTAGMDGNFKIWDGVSCRCVNTFEAAHDGAPVCSAMFSRNGKYILSSGKDSAVKLWEIATGRCLITYTGAGTTGHQTHRSMAVFNHTEDYDLFRISHSHTVVLFPDEATKSLCCWDSRNADRQRLLALNHNGPIRCFVHSPTTAAFMSCSDDNRARFWYKRPISD</sequence>
<keyword evidence="4" id="KW-0677">Repeat</keyword>
<dbReference type="PANTHER" id="PTHR44133">
    <property type="entry name" value="CLEAVAGE STIMULATION FACTOR SUBUNIT 1"/>
    <property type="match status" value="1"/>
</dbReference>
<evidence type="ECO:0000256" key="4">
    <source>
        <dbReference type="ARBA" id="ARBA00022737"/>
    </source>
</evidence>
<feature type="domain" description="Cleavage stimulation factor subunit 1 dimerisation" evidence="8">
    <location>
        <begin position="2"/>
        <end position="68"/>
    </location>
</feature>
<feature type="repeat" description="WD" evidence="7">
    <location>
        <begin position="268"/>
        <end position="300"/>
    </location>
</feature>
<gene>
    <name evidence="9" type="ORF">X801_01416</name>
</gene>
<protein>
    <recommendedName>
        <fullName evidence="6">Cleavage stimulation factor 50 kDa subunit</fullName>
    </recommendedName>
</protein>
<evidence type="ECO:0000313" key="9">
    <source>
        <dbReference type="EMBL" id="OON22685.1"/>
    </source>
</evidence>
<dbReference type="SUPFAM" id="SSF50978">
    <property type="entry name" value="WD40 repeat-like"/>
    <property type="match status" value="1"/>
</dbReference>
<dbReference type="Proteomes" id="UP000243686">
    <property type="component" value="Unassembled WGS sequence"/>
</dbReference>
<keyword evidence="2 7" id="KW-0853">WD repeat</keyword>
<dbReference type="InterPro" id="IPR038184">
    <property type="entry name" value="CSTF1_dimer_sf"/>
</dbReference>
<dbReference type="Pfam" id="PF16699">
    <property type="entry name" value="CSTF1_dimer"/>
    <property type="match status" value="1"/>
</dbReference>
<dbReference type="FunFam" id="2.130.10.10:FF:000089">
    <property type="entry name" value="Cleavage stimulation factor subunit 1"/>
    <property type="match status" value="1"/>
</dbReference>
<dbReference type="SMART" id="SM00320">
    <property type="entry name" value="WD40"/>
    <property type="match status" value="6"/>
</dbReference>
<dbReference type="PROSITE" id="PS00678">
    <property type="entry name" value="WD_REPEATS_1"/>
    <property type="match status" value="1"/>
</dbReference>
<organism evidence="9 10">
    <name type="scientific">Opisthorchis viverrini</name>
    <name type="common">Southeast Asian liver fluke</name>
    <dbReference type="NCBI Taxonomy" id="6198"/>
    <lineage>
        <taxon>Eukaryota</taxon>
        <taxon>Metazoa</taxon>
        <taxon>Spiralia</taxon>
        <taxon>Lophotrochozoa</taxon>
        <taxon>Platyhelminthes</taxon>
        <taxon>Trematoda</taxon>
        <taxon>Digenea</taxon>
        <taxon>Opisthorchiida</taxon>
        <taxon>Opisthorchiata</taxon>
        <taxon>Opisthorchiidae</taxon>
        <taxon>Opisthorchis</taxon>
    </lineage>
</organism>
<proteinExistence type="predicted"/>
<accession>A0A1S8X7G9</accession>
<comment type="subcellular location">
    <subcellularLocation>
        <location evidence="1">Nucleus</location>
    </subcellularLocation>
</comment>
<evidence type="ECO:0000259" key="8">
    <source>
        <dbReference type="Pfam" id="PF16699"/>
    </source>
</evidence>
<dbReference type="FunFam" id="2.130.10.10:FF:000064">
    <property type="entry name" value="Cleavage stimulation factor subunit 1"/>
    <property type="match status" value="1"/>
</dbReference>
<dbReference type="InterPro" id="IPR019775">
    <property type="entry name" value="WD40_repeat_CS"/>
</dbReference>
<dbReference type="Gene3D" id="1.20.960.50">
    <property type="entry name" value="Cleavage stimulation factor subunit 1, dimerisation domain"/>
    <property type="match status" value="1"/>
</dbReference>
<dbReference type="AlphaFoldDB" id="A0A1S8X7G9"/>
<keyword evidence="10" id="KW-1185">Reference proteome</keyword>
<keyword evidence="3" id="KW-0507">mRNA processing</keyword>
<dbReference type="Pfam" id="PF00400">
    <property type="entry name" value="WD40"/>
    <property type="match status" value="6"/>
</dbReference>
<keyword evidence="5" id="KW-0539">Nucleus</keyword>
<dbReference type="PROSITE" id="PS50082">
    <property type="entry name" value="WD_REPEATS_2"/>
    <property type="match status" value="4"/>
</dbReference>
<dbReference type="InterPro" id="IPR044633">
    <property type="entry name" value="CstF1-like"/>
</dbReference>
<evidence type="ECO:0000256" key="3">
    <source>
        <dbReference type="ARBA" id="ARBA00022664"/>
    </source>
</evidence>
<feature type="repeat" description="WD" evidence="7">
    <location>
        <begin position="177"/>
        <end position="220"/>
    </location>
</feature>
<name>A0A1S8X7G9_OPIVI</name>
<dbReference type="InterPro" id="IPR032028">
    <property type="entry name" value="CSTF1_dimer"/>
</dbReference>
<dbReference type="GO" id="GO:0003723">
    <property type="term" value="F:RNA binding"/>
    <property type="evidence" value="ECO:0007669"/>
    <property type="project" value="TreeGrafter"/>
</dbReference>
<evidence type="ECO:0000256" key="7">
    <source>
        <dbReference type="PROSITE-ProRule" id="PRU00221"/>
    </source>
</evidence>
<dbReference type="InterPro" id="IPR015943">
    <property type="entry name" value="WD40/YVTN_repeat-like_dom_sf"/>
</dbReference>
<feature type="repeat" description="WD" evidence="7">
    <location>
        <begin position="312"/>
        <end position="353"/>
    </location>
</feature>
<dbReference type="GO" id="GO:0031124">
    <property type="term" value="P:mRNA 3'-end processing"/>
    <property type="evidence" value="ECO:0007669"/>
    <property type="project" value="InterPro"/>
</dbReference>
<evidence type="ECO:0000313" key="10">
    <source>
        <dbReference type="Proteomes" id="UP000243686"/>
    </source>
</evidence>
<evidence type="ECO:0000256" key="6">
    <source>
        <dbReference type="ARBA" id="ARBA00029851"/>
    </source>
</evidence>
<dbReference type="CDD" id="cd00200">
    <property type="entry name" value="WD40"/>
    <property type="match status" value="1"/>
</dbReference>
<evidence type="ECO:0000256" key="5">
    <source>
        <dbReference type="ARBA" id="ARBA00023242"/>
    </source>
</evidence>
<dbReference type="PROSITE" id="PS50294">
    <property type="entry name" value="WD_REPEATS_REGION"/>
    <property type="match status" value="3"/>
</dbReference>
<dbReference type="EMBL" id="KV891709">
    <property type="protein sequence ID" value="OON22685.1"/>
    <property type="molecule type" value="Genomic_DNA"/>
</dbReference>